<reference evidence="1 2" key="1">
    <citation type="submission" date="2017-07" db="EMBL/GenBank/DDBJ databases">
        <title>Flavobacterium cyanobacteriorum sp. nov., isolated from cyanobacterial aggregates in a eutrophic lake.</title>
        <authorList>
            <person name="Cai H."/>
        </authorList>
    </citation>
    <scope>NUCLEOTIDE SEQUENCE [LARGE SCALE GENOMIC DNA]</scope>
    <source>
        <strain evidence="1 2">TH021</strain>
    </source>
</reference>
<comment type="caution">
    <text evidence="1">The sequence shown here is derived from an EMBL/GenBank/DDBJ whole genome shotgun (WGS) entry which is preliminary data.</text>
</comment>
<gene>
    <name evidence="1" type="ORF">CHU92_00005</name>
</gene>
<accession>A0A256AB08</accession>
<dbReference type="AlphaFoldDB" id="A0A256AB08"/>
<proteinExistence type="predicted"/>
<evidence type="ECO:0000313" key="1">
    <source>
        <dbReference type="EMBL" id="OYQ50779.1"/>
    </source>
</evidence>
<dbReference type="PROSITE" id="PS51257">
    <property type="entry name" value="PROKAR_LIPOPROTEIN"/>
    <property type="match status" value="1"/>
</dbReference>
<evidence type="ECO:0000313" key="2">
    <source>
        <dbReference type="Proteomes" id="UP000216605"/>
    </source>
</evidence>
<protein>
    <recommendedName>
        <fullName evidence="3">Lipoprotein</fullName>
    </recommendedName>
</protein>
<keyword evidence="2" id="KW-1185">Reference proteome</keyword>
<evidence type="ECO:0008006" key="3">
    <source>
        <dbReference type="Google" id="ProtNLM"/>
    </source>
</evidence>
<name>A0A256AB08_9FLAO</name>
<dbReference type="Proteomes" id="UP000216605">
    <property type="component" value="Unassembled WGS sequence"/>
</dbReference>
<organism evidence="1 2">
    <name type="scientific">Flavobacterium cyanobacteriorum</name>
    <dbReference type="NCBI Taxonomy" id="2022802"/>
    <lineage>
        <taxon>Bacteria</taxon>
        <taxon>Pseudomonadati</taxon>
        <taxon>Bacteroidota</taxon>
        <taxon>Flavobacteriia</taxon>
        <taxon>Flavobacteriales</taxon>
        <taxon>Flavobacteriaceae</taxon>
        <taxon>Flavobacterium</taxon>
    </lineage>
</organism>
<sequence length="136" mass="15665">MKYVIILSLIFTCSCANKKICSKQETARIYKIYKKYDYTFFYGISDKDTLVFIMDSKINNNCISAPKEIKIKSLKQISYLLINSDTLCFQYSVRDINNTMNVQVGTNSPGLNKLPCLNTYNSYPYLIESCNTLINN</sequence>
<dbReference type="EMBL" id="NOXV01000001">
    <property type="protein sequence ID" value="OYQ50779.1"/>
    <property type="molecule type" value="Genomic_DNA"/>
</dbReference>